<proteinExistence type="predicted"/>
<organism evidence="2 3">
    <name type="scientific">Sphingobacterium litopenaei</name>
    <dbReference type="NCBI Taxonomy" id="2763500"/>
    <lineage>
        <taxon>Bacteria</taxon>
        <taxon>Pseudomonadati</taxon>
        <taxon>Bacteroidota</taxon>
        <taxon>Sphingobacteriia</taxon>
        <taxon>Sphingobacteriales</taxon>
        <taxon>Sphingobacteriaceae</taxon>
        <taxon>Sphingobacterium</taxon>
    </lineage>
</organism>
<dbReference type="EMBL" id="JACOIJ010000038">
    <property type="protein sequence ID" value="MBD1430782.1"/>
    <property type="molecule type" value="Genomic_DNA"/>
</dbReference>
<protein>
    <submittedName>
        <fullName evidence="2">Uncharacterized protein</fullName>
    </submittedName>
</protein>
<sequence>MKRHLLLFAVAIGFASASYGQTSYGVKAGVNLPAIKFSGPGLDYKPKALLDFMLRVMLILN</sequence>
<comment type="caution">
    <text evidence="2">The sequence shown here is derived from an EMBL/GenBank/DDBJ whole genome shotgun (WGS) entry which is preliminary data.</text>
</comment>
<evidence type="ECO:0000313" key="3">
    <source>
        <dbReference type="Proteomes" id="UP000651271"/>
    </source>
</evidence>
<feature type="signal peptide" evidence="1">
    <location>
        <begin position="1"/>
        <end position="20"/>
    </location>
</feature>
<feature type="chain" id="PRO_5047368127" evidence="1">
    <location>
        <begin position="21"/>
        <end position="61"/>
    </location>
</feature>
<keyword evidence="3" id="KW-1185">Reference proteome</keyword>
<reference evidence="2 3" key="1">
    <citation type="submission" date="2020-08" db="EMBL/GenBank/DDBJ databases">
        <title>Sphingobacterium sp. DN04309 isolated from aquaculture water.</title>
        <authorList>
            <person name="Zhang M."/>
        </authorList>
    </citation>
    <scope>NUCLEOTIDE SEQUENCE [LARGE SCALE GENOMIC DNA]</scope>
    <source>
        <strain evidence="2 3">DN04309</strain>
    </source>
</reference>
<gene>
    <name evidence="2" type="ORF">H8B04_14660</name>
</gene>
<dbReference type="Proteomes" id="UP000651271">
    <property type="component" value="Unassembled WGS sequence"/>
</dbReference>
<keyword evidence="1" id="KW-0732">Signal</keyword>
<name>A0ABR7YHI1_9SPHI</name>
<evidence type="ECO:0000256" key="1">
    <source>
        <dbReference type="SAM" id="SignalP"/>
    </source>
</evidence>
<evidence type="ECO:0000313" key="2">
    <source>
        <dbReference type="EMBL" id="MBD1430782.1"/>
    </source>
</evidence>
<dbReference type="RefSeq" id="WP_165292047.1">
    <property type="nucleotide sequence ID" value="NZ_JACOIJ010000038.1"/>
</dbReference>
<accession>A0ABR7YHI1</accession>